<feature type="transmembrane region" description="Helical" evidence="1">
    <location>
        <begin position="43"/>
        <end position="62"/>
    </location>
</feature>
<keyword evidence="1" id="KW-0472">Membrane</keyword>
<evidence type="ECO:0000313" key="2">
    <source>
        <dbReference type="EMBL" id="GFO63208.1"/>
    </source>
</evidence>
<gene>
    <name evidence="2" type="ORF">GMPD_11270</name>
</gene>
<feature type="transmembrane region" description="Helical" evidence="1">
    <location>
        <begin position="74"/>
        <end position="95"/>
    </location>
</feature>
<evidence type="ECO:0000256" key="1">
    <source>
        <dbReference type="SAM" id="Phobius"/>
    </source>
</evidence>
<feature type="transmembrane region" description="Helical" evidence="1">
    <location>
        <begin position="135"/>
        <end position="156"/>
    </location>
</feature>
<reference evidence="2" key="1">
    <citation type="journal article" date="2021" name="Int. J. Syst. Evol. Microbiol.">
        <title>Geomonas silvestris sp. nov., Geomonas paludis sp. nov. and Geomonas limicola sp. nov., isolated from terrestrial environments, and emended description of the genus Geomonas.</title>
        <authorList>
            <person name="Itoh H."/>
            <person name="Xu Z."/>
            <person name="Masuda Y."/>
            <person name="Ushijima N."/>
            <person name="Hayakawa C."/>
            <person name="Shiratori Y."/>
            <person name="Senoo K."/>
        </authorList>
    </citation>
    <scope>NUCLEOTIDE SEQUENCE</scope>
    <source>
        <strain evidence="2">Red736</strain>
    </source>
</reference>
<proteinExistence type="predicted"/>
<dbReference type="AlphaFoldDB" id="A0A6V8MST9"/>
<sequence>MMSAVLYGGTVLAVLVSWRLDPEKTKRALRIGAKSLHGLAPRILGMVALVGLVLALVPPEAIRKLFSHGGIGGFSLVAAIGSIVTMPAPIAFALVGSLFKLGAAPASLATFVTTLTMVGVMTAPMEISCFGKRFTLLRQALSFVVAIVIGLAMGVLL</sequence>
<accession>A0A6V8MST9</accession>
<organism evidence="2">
    <name type="scientific">Geomonas paludis</name>
    <dbReference type="NCBI Taxonomy" id="2740185"/>
    <lineage>
        <taxon>Bacteria</taxon>
        <taxon>Pseudomonadati</taxon>
        <taxon>Thermodesulfobacteriota</taxon>
        <taxon>Desulfuromonadia</taxon>
        <taxon>Geobacterales</taxon>
        <taxon>Geobacteraceae</taxon>
        <taxon>Geomonas</taxon>
    </lineage>
</organism>
<keyword evidence="1" id="KW-1133">Transmembrane helix</keyword>
<protein>
    <submittedName>
        <fullName evidence="2">Permease</fullName>
    </submittedName>
</protein>
<name>A0A6V8MST9_9BACT</name>
<dbReference type="EMBL" id="BLXY01000001">
    <property type="protein sequence ID" value="GFO63208.1"/>
    <property type="molecule type" value="Genomic_DNA"/>
</dbReference>
<dbReference type="RefSeq" id="WP_183345947.1">
    <property type="nucleotide sequence ID" value="NZ_BLXY01000001.1"/>
</dbReference>
<dbReference type="Proteomes" id="UP000568888">
    <property type="component" value="Unassembled WGS sequence"/>
</dbReference>
<comment type="caution">
    <text evidence="2">The sequence shown here is derived from an EMBL/GenBank/DDBJ whole genome shotgun (WGS) entry which is preliminary data.</text>
</comment>
<feature type="transmembrane region" description="Helical" evidence="1">
    <location>
        <begin position="101"/>
        <end position="123"/>
    </location>
</feature>
<keyword evidence="1" id="KW-0812">Transmembrane</keyword>